<feature type="domain" description="DUF4859" evidence="1">
    <location>
        <begin position="342"/>
        <end position="448"/>
    </location>
</feature>
<gene>
    <name evidence="2" type="ORF">GCM10007415_04980</name>
</gene>
<dbReference type="RefSeq" id="WP_188504350.1">
    <property type="nucleotide sequence ID" value="NZ_BMER01000001.1"/>
</dbReference>
<reference evidence="2" key="1">
    <citation type="journal article" date="2014" name="Int. J. Syst. Evol. Microbiol.">
        <title>Complete genome sequence of Corynebacterium casei LMG S-19264T (=DSM 44701T), isolated from a smear-ripened cheese.</title>
        <authorList>
            <consortium name="US DOE Joint Genome Institute (JGI-PGF)"/>
            <person name="Walter F."/>
            <person name="Albersmeier A."/>
            <person name="Kalinowski J."/>
            <person name="Ruckert C."/>
        </authorList>
    </citation>
    <scope>NUCLEOTIDE SEQUENCE</scope>
    <source>
        <strain evidence="2">CGMCC 1.12195</strain>
    </source>
</reference>
<protein>
    <recommendedName>
        <fullName evidence="1">DUF4859 domain-containing protein</fullName>
    </recommendedName>
</protein>
<evidence type="ECO:0000313" key="3">
    <source>
        <dbReference type="Proteomes" id="UP000660862"/>
    </source>
</evidence>
<dbReference type="AlphaFoldDB" id="A0A917HEC9"/>
<dbReference type="Proteomes" id="UP000660862">
    <property type="component" value="Unassembled WGS sequence"/>
</dbReference>
<evidence type="ECO:0000313" key="2">
    <source>
        <dbReference type="EMBL" id="GGG76238.1"/>
    </source>
</evidence>
<reference evidence="2" key="2">
    <citation type="submission" date="2020-09" db="EMBL/GenBank/DDBJ databases">
        <authorList>
            <person name="Sun Q."/>
            <person name="Zhou Y."/>
        </authorList>
    </citation>
    <scope>NUCLEOTIDE SEQUENCE</scope>
    <source>
        <strain evidence="2">CGMCC 1.12195</strain>
    </source>
</reference>
<organism evidence="2 3">
    <name type="scientific">Parapedobacter pyrenivorans</name>
    <dbReference type="NCBI Taxonomy" id="1305674"/>
    <lineage>
        <taxon>Bacteria</taxon>
        <taxon>Pseudomonadati</taxon>
        <taxon>Bacteroidota</taxon>
        <taxon>Sphingobacteriia</taxon>
        <taxon>Sphingobacteriales</taxon>
        <taxon>Sphingobacteriaceae</taxon>
        <taxon>Parapedobacter</taxon>
    </lineage>
</organism>
<name>A0A917HEC9_9SPHI</name>
<comment type="caution">
    <text evidence="2">The sequence shown here is derived from an EMBL/GenBank/DDBJ whole genome shotgun (WGS) entry which is preliminary data.</text>
</comment>
<dbReference type="PROSITE" id="PS51257">
    <property type="entry name" value="PROKAR_LIPOPROTEIN"/>
    <property type="match status" value="1"/>
</dbReference>
<sequence>MKSRKLWRLILVPFVLMQACKPEQIGYLNDHLRYSVAQIQVVQGTSISTDPLIANGSSTPMQVELLEVRNKATGSAVPEFLVSKEFSVYLAEVGAADLTLEQLAAKIGMSSAPAIGVNSIGGKVTFSPATEDIPPGVYTIDLQVSNISGTKIYKDALEINLIPMKPDSLFAATANTSVIGSESATTTMPSSEYSVTVEHRPSAENKIIYMWLDKEGEPFNPADGEVIRRAMLPSFADWSPFHPEELTDTAIVYEYPYFKGLVYPVKNRITVGASEYTDNPVANYRVMGDAVDIGKNINTATTARFYKPGTHIIRFKLNSVRRSVAKVVTITRDVTLPEGAGYAATPAVLDPTELEGVFGLPASEIVGKLGSDITYYAIEPDGTLNPNSTAAAPGHWFGADGNALNWGDGARLYSELKINDWVFNIGQFPDRNFAGDTFTLKQSLVYNSGSGIVQVIFVFNITVE</sequence>
<accession>A0A917HEC9</accession>
<evidence type="ECO:0000259" key="1">
    <source>
        <dbReference type="Pfam" id="PF16151"/>
    </source>
</evidence>
<proteinExistence type="predicted"/>
<dbReference type="InterPro" id="IPR032339">
    <property type="entry name" value="DUF4859"/>
</dbReference>
<dbReference type="EMBL" id="BMER01000001">
    <property type="protein sequence ID" value="GGG76238.1"/>
    <property type="molecule type" value="Genomic_DNA"/>
</dbReference>
<keyword evidence="3" id="KW-1185">Reference proteome</keyword>
<dbReference type="Pfam" id="PF16151">
    <property type="entry name" value="DUF4859"/>
    <property type="match status" value="1"/>
</dbReference>